<dbReference type="EMBL" id="WOWK01000097">
    <property type="protein sequence ID" value="KAF0319328.1"/>
    <property type="molecule type" value="Genomic_DNA"/>
</dbReference>
<protein>
    <submittedName>
        <fullName evidence="4">Ankyrin repeat protein</fullName>
    </submittedName>
</protein>
<proteinExistence type="predicted"/>
<keyword evidence="1" id="KW-0677">Repeat</keyword>
<feature type="coiled-coil region" evidence="2">
    <location>
        <begin position="25"/>
        <end position="52"/>
    </location>
</feature>
<reference evidence="4 5" key="1">
    <citation type="submission" date="2019-12" db="EMBL/GenBank/DDBJ databases">
        <title>A genome sequence resource for the geographically widespread anthracnose pathogen Colletotrichum asianum.</title>
        <authorList>
            <person name="Meng Y."/>
        </authorList>
    </citation>
    <scope>NUCLEOTIDE SEQUENCE [LARGE SCALE GENOMIC DNA]</scope>
    <source>
        <strain evidence="4 5">ICMP 18580</strain>
    </source>
</reference>
<dbReference type="AlphaFoldDB" id="A0A8H3ZHF5"/>
<keyword evidence="5" id="KW-1185">Reference proteome</keyword>
<evidence type="ECO:0000259" key="3">
    <source>
        <dbReference type="PROSITE" id="PS50837"/>
    </source>
</evidence>
<dbReference type="InterPro" id="IPR031348">
    <property type="entry name" value="PigL_N"/>
</dbReference>
<gene>
    <name evidence="4" type="ORF">GQ607_013433</name>
</gene>
<dbReference type="InterPro" id="IPR007111">
    <property type="entry name" value="NACHT_NTPase"/>
</dbReference>
<dbReference type="Proteomes" id="UP000434172">
    <property type="component" value="Unassembled WGS sequence"/>
</dbReference>
<evidence type="ECO:0000256" key="1">
    <source>
        <dbReference type="ARBA" id="ARBA00022737"/>
    </source>
</evidence>
<dbReference type="OrthoDB" id="194358at2759"/>
<dbReference type="Pfam" id="PF17111">
    <property type="entry name" value="PigL_N"/>
    <property type="match status" value="1"/>
</dbReference>
<dbReference type="InterPro" id="IPR056884">
    <property type="entry name" value="NPHP3-like_N"/>
</dbReference>
<evidence type="ECO:0000313" key="5">
    <source>
        <dbReference type="Proteomes" id="UP000434172"/>
    </source>
</evidence>
<dbReference type="PROSITE" id="PS50837">
    <property type="entry name" value="NACHT"/>
    <property type="match status" value="1"/>
</dbReference>
<dbReference type="Gene3D" id="3.40.50.300">
    <property type="entry name" value="P-loop containing nucleotide triphosphate hydrolases"/>
    <property type="match status" value="1"/>
</dbReference>
<feature type="coiled-coil region" evidence="2">
    <location>
        <begin position="77"/>
        <end position="104"/>
    </location>
</feature>
<sequence>MADPLSIAVSIAGLISLADVVFIRLVKFGRSVKNAEKEIQNLSKEINLLGGALDSLARLARALQDGDFDTNLRMHSIEDCSDTLNEMNKKLEKWETSSSSTKQKLVWPFTKDRVQAWLEELSQHKTNINLALSANSLDAMLRLLSQEENHATEILAEIKETRKITSRIHQDSERQKVLDFFLKYNPQQNYDMSMRLRHPRTGLWRQRLPEFQHWISTPNSKLWLKGIPGAGKTVLAGSIIEAALRRITEATSSAFFFCDYKEAHTQIIENILGALAYQLAIQKENAYAILEQYHNELHPNNGLPKQPTRRALQKVLRKILELFDHTYLIIDGLDECGNSTNEVVETLSEISEDTDHISIALLSRDEDEIRDRLQGSFTPIEIAAHKGDVTEYVTAEIEERIRTRRLRIGSLDLKGEILQGLIDGAKGIIAHASPKLSLHELREILSVPAPEGLLDAGAVIREESITRYCSSLVRKSTDGIYLEFSHFSVQEFLEKSPPQDPGLEWLRVSKLRAFALLAVQCLKCIQLQNFNRTNIESETEDAQIKSRNRLHPL</sequence>
<dbReference type="PANTHER" id="PTHR10039">
    <property type="entry name" value="AMELOGENIN"/>
    <property type="match status" value="1"/>
</dbReference>
<accession>A0A8H3ZHF5</accession>
<dbReference type="InterPro" id="IPR027417">
    <property type="entry name" value="P-loop_NTPase"/>
</dbReference>
<evidence type="ECO:0000256" key="2">
    <source>
        <dbReference type="SAM" id="Coils"/>
    </source>
</evidence>
<dbReference type="SUPFAM" id="SSF52540">
    <property type="entry name" value="P-loop containing nucleoside triphosphate hydrolases"/>
    <property type="match status" value="1"/>
</dbReference>
<dbReference type="PANTHER" id="PTHR10039:SF15">
    <property type="entry name" value="NACHT DOMAIN-CONTAINING PROTEIN"/>
    <property type="match status" value="1"/>
</dbReference>
<feature type="domain" description="NACHT" evidence="3">
    <location>
        <begin position="220"/>
        <end position="335"/>
    </location>
</feature>
<organism evidence="4 5">
    <name type="scientific">Colletotrichum asianum</name>
    <dbReference type="NCBI Taxonomy" id="702518"/>
    <lineage>
        <taxon>Eukaryota</taxon>
        <taxon>Fungi</taxon>
        <taxon>Dikarya</taxon>
        <taxon>Ascomycota</taxon>
        <taxon>Pezizomycotina</taxon>
        <taxon>Sordariomycetes</taxon>
        <taxon>Hypocreomycetidae</taxon>
        <taxon>Glomerellales</taxon>
        <taxon>Glomerellaceae</taxon>
        <taxon>Colletotrichum</taxon>
        <taxon>Colletotrichum gloeosporioides species complex</taxon>
    </lineage>
</organism>
<evidence type="ECO:0000313" key="4">
    <source>
        <dbReference type="EMBL" id="KAF0319328.1"/>
    </source>
</evidence>
<comment type="caution">
    <text evidence="4">The sequence shown here is derived from an EMBL/GenBank/DDBJ whole genome shotgun (WGS) entry which is preliminary data.</text>
</comment>
<dbReference type="Pfam" id="PF24883">
    <property type="entry name" value="NPHP3_N"/>
    <property type="match status" value="1"/>
</dbReference>
<keyword evidence="2" id="KW-0175">Coiled coil</keyword>
<name>A0A8H3ZHF5_9PEZI</name>